<proteinExistence type="predicted"/>
<dbReference type="OrthoDB" id="5793658at2"/>
<dbReference type="EMBL" id="SLZY01000006">
    <property type="protein sequence ID" value="TCS72192.1"/>
    <property type="molecule type" value="Genomic_DNA"/>
</dbReference>
<dbReference type="InterPro" id="IPR036291">
    <property type="entry name" value="NAD(P)-bd_dom_sf"/>
</dbReference>
<organism evidence="1 2">
    <name type="scientific">Sulfuritortus calidifontis</name>
    <dbReference type="NCBI Taxonomy" id="1914471"/>
    <lineage>
        <taxon>Bacteria</taxon>
        <taxon>Pseudomonadati</taxon>
        <taxon>Pseudomonadota</taxon>
        <taxon>Betaproteobacteria</taxon>
        <taxon>Nitrosomonadales</taxon>
        <taxon>Thiobacillaceae</taxon>
        <taxon>Sulfuritortus</taxon>
    </lineage>
</organism>
<comment type="caution">
    <text evidence="1">The sequence shown here is derived from an EMBL/GenBank/DDBJ whole genome shotgun (WGS) entry which is preliminary data.</text>
</comment>
<dbReference type="SUPFAM" id="SSF51735">
    <property type="entry name" value="NAD(P)-binding Rossmann-fold domains"/>
    <property type="match status" value="1"/>
</dbReference>
<evidence type="ECO:0000313" key="1">
    <source>
        <dbReference type="EMBL" id="TCS72192.1"/>
    </source>
</evidence>
<accession>A0A4R3JW03</accession>
<protein>
    <submittedName>
        <fullName evidence="1">Ketopantoate reductase</fullName>
    </submittedName>
</protein>
<gene>
    <name evidence="1" type="ORF">EDC61_106107</name>
</gene>
<reference evidence="1 2" key="1">
    <citation type="submission" date="2019-03" db="EMBL/GenBank/DDBJ databases">
        <title>Genomic Encyclopedia of Type Strains, Phase IV (KMG-IV): sequencing the most valuable type-strain genomes for metagenomic binning, comparative biology and taxonomic classification.</title>
        <authorList>
            <person name="Goeker M."/>
        </authorList>
    </citation>
    <scope>NUCLEOTIDE SEQUENCE [LARGE SCALE GENOMIC DNA]</scope>
    <source>
        <strain evidence="1 2">DSM 103923</strain>
    </source>
</reference>
<dbReference type="RefSeq" id="WP_126463798.1">
    <property type="nucleotide sequence ID" value="NZ_AP018721.1"/>
</dbReference>
<keyword evidence="2" id="KW-1185">Reference proteome</keyword>
<sequence length="257" mass="27525">MDKSIVLIGLGQLGRVFAGGLLRTGHTVVPVNRGDDMDIVAAKWPEPALVLVAVAEADLHSVLTNLPPTWKSRIGLLQNELLPRDWIGHKLVEPTVISVWFEKKTGMDAKALLPSPAFGPAAGRLVTALGALDLPARTLADAAALEWELVRKNLYILTSNIAGLVVGGDVGGLWNQHRDLAEAVAADVLDIQDWLTGREQDRLKLMQGLLEAFNADPLHACAGRTAPARLKRALQHADQAGLAVPTLRRIAAEKGNA</sequence>
<dbReference type="AlphaFoldDB" id="A0A4R3JW03"/>
<evidence type="ECO:0000313" key="2">
    <source>
        <dbReference type="Proteomes" id="UP000295135"/>
    </source>
</evidence>
<dbReference type="Proteomes" id="UP000295135">
    <property type="component" value="Unassembled WGS sequence"/>
</dbReference>
<name>A0A4R3JW03_9PROT</name>